<dbReference type="InterPro" id="IPR050090">
    <property type="entry name" value="Tyrosine_recombinase_XerCD"/>
</dbReference>
<accession>A0ABS4DQU9</accession>
<dbReference type="PANTHER" id="PTHR30349:SF64">
    <property type="entry name" value="PROPHAGE INTEGRASE INTD-RELATED"/>
    <property type="match status" value="1"/>
</dbReference>
<evidence type="ECO:0000256" key="2">
    <source>
        <dbReference type="ARBA" id="ARBA00023172"/>
    </source>
</evidence>
<keyword evidence="1" id="KW-0229">DNA integration</keyword>
<dbReference type="Proteomes" id="UP000823790">
    <property type="component" value="Unassembled WGS sequence"/>
</dbReference>
<proteinExistence type="predicted"/>
<gene>
    <name evidence="4" type="ORF">J7I44_14075</name>
</gene>
<dbReference type="RefSeq" id="WP_209622142.1">
    <property type="nucleotide sequence ID" value="NZ_JAGJRS010000030.1"/>
</dbReference>
<dbReference type="PANTHER" id="PTHR30349">
    <property type="entry name" value="PHAGE INTEGRASE-RELATED"/>
    <property type="match status" value="1"/>
</dbReference>
<keyword evidence="5" id="KW-1185">Reference proteome</keyword>
<dbReference type="InterPro" id="IPR011010">
    <property type="entry name" value="DNA_brk_join_enz"/>
</dbReference>
<keyword evidence="2" id="KW-0233">DNA recombination</keyword>
<dbReference type="EMBL" id="JAGJRS010000030">
    <property type="protein sequence ID" value="MBP1475437.1"/>
    <property type="molecule type" value="Genomic_DNA"/>
</dbReference>
<reference evidence="4 5" key="1">
    <citation type="submission" date="2021-04" db="EMBL/GenBank/DDBJ databases">
        <authorList>
            <person name="Huq M.A."/>
        </authorList>
    </citation>
    <scope>NUCLEOTIDE SEQUENCE [LARGE SCALE GENOMIC DNA]</scope>
    <source>
        <strain evidence="4 5">MAH-13</strain>
    </source>
</reference>
<dbReference type="CDD" id="cd00397">
    <property type="entry name" value="DNA_BRE_C"/>
    <property type="match status" value="1"/>
</dbReference>
<feature type="domain" description="Tyr recombinase" evidence="3">
    <location>
        <begin position="186"/>
        <end position="418"/>
    </location>
</feature>
<dbReference type="InterPro" id="IPR013762">
    <property type="entry name" value="Integrase-like_cat_sf"/>
</dbReference>
<dbReference type="Pfam" id="PF00589">
    <property type="entry name" value="Phage_integrase"/>
    <property type="match status" value="1"/>
</dbReference>
<dbReference type="SUPFAM" id="SSF56349">
    <property type="entry name" value="DNA breaking-rejoining enzymes"/>
    <property type="match status" value="1"/>
</dbReference>
<organism evidence="4 5">
    <name type="scientific">Frateuria flava</name>
    <dbReference type="NCBI Taxonomy" id="2821489"/>
    <lineage>
        <taxon>Bacteria</taxon>
        <taxon>Pseudomonadati</taxon>
        <taxon>Pseudomonadota</taxon>
        <taxon>Gammaproteobacteria</taxon>
        <taxon>Lysobacterales</taxon>
        <taxon>Rhodanobacteraceae</taxon>
        <taxon>Frateuria</taxon>
    </lineage>
</organism>
<dbReference type="InterPro" id="IPR002104">
    <property type="entry name" value="Integrase_catalytic"/>
</dbReference>
<evidence type="ECO:0000313" key="4">
    <source>
        <dbReference type="EMBL" id="MBP1475437.1"/>
    </source>
</evidence>
<protein>
    <submittedName>
        <fullName evidence="4">Site-specific integrase</fullName>
    </submittedName>
</protein>
<comment type="caution">
    <text evidence="4">The sequence shown here is derived from an EMBL/GenBank/DDBJ whole genome shotgun (WGS) entry which is preliminary data.</text>
</comment>
<name>A0ABS4DQU9_9GAMM</name>
<evidence type="ECO:0000259" key="3">
    <source>
        <dbReference type="PROSITE" id="PS51898"/>
    </source>
</evidence>
<sequence>MYRLSRNMFADGERAPMLIDARGLPLFYPTLFTTSQLRNAGAAVNTIINKLRDILVLLAWQARQSPPRDLAVEFAQGRFLSISDIVSIRDYAALNQRFVRADPLQNARISKAFLEGNVASQQPLPVVGREQHYNRLSTIADYVEFVASTTTRHASSSAYAAEIACMARQLRKHRPRGLSRRSDREAVERTPSTELVNRFMAFSDVDFPANPFRDRAVRLRNSIVFKMFYYTGMRCGELLSLRLDKVDLGDEPRVWVIRSQDDPLDPRTNQPSAKTRERPLPIPLHLSRDLNEYIFRYRAPIKAARKHPYLFVKHRHDEGEGQPLTISALGSIIAAMRRIDPGFRALHPHSFRHYFNYQLSCAIDRHNAEAREDVGSAADVISEGRELDMRAFLNGHWSRASGEVYNRRHIQELSGLAAKAVQSNLLRKAAEGQDED</sequence>
<dbReference type="PROSITE" id="PS51898">
    <property type="entry name" value="TYR_RECOMBINASE"/>
    <property type="match status" value="1"/>
</dbReference>
<dbReference type="Gene3D" id="1.10.443.10">
    <property type="entry name" value="Intergrase catalytic core"/>
    <property type="match status" value="1"/>
</dbReference>
<evidence type="ECO:0000256" key="1">
    <source>
        <dbReference type="ARBA" id="ARBA00022908"/>
    </source>
</evidence>
<evidence type="ECO:0000313" key="5">
    <source>
        <dbReference type="Proteomes" id="UP000823790"/>
    </source>
</evidence>